<feature type="compositionally biased region" description="Polar residues" evidence="2">
    <location>
        <begin position="201"/>
        <end position="212"/>
    </location>
</feature>
<evidence type="ECO:0000256" key="2">
    <source>
        <dbReference type="SAM" id="MobiDB-lite"/>
    </source>
</evidence>
<name>A0A699JP12_TANCI</name>
<proteinExistence type="predicted"/>
<dbReference type="InterPro" id="IPR036875">
    <property type="entry name" value="Znf_CCHC_sf"/>
</dbReference>
<dbReference type="Gene3D" id="4.10.60.10">
    <property type="entry name" value="Zinc finger, CCHC-type"/>
    <property type="match status" value="1"/>
</dbReference>
<dbReference type="GO" id="GO:0003676">
    <property type="term" value="F:nucleic acid binding"/>
    <property type="evidence" value="ECO:0007669"/>
    <property type="project" value="InterPro"/>
</dbReference>
<protein>
    <recommendedName>
        <fullName evidence="3">CCHC-type domain-containing protein</fullName>
    </recommendedName>
</protein>
<comment type="caution">
    <text evidence="4">The sequence shown here is derived from an EMBL/GenBank/DDBJ whole genome shotgun (WGS) entry which is preliminary data.</text>
</comment>
<feature type="non-terminal residue" evidence="4">
    <location>
        <position position="344"/>
    </location>
</feature>
<sequence>MGLLIGCLRRRARAPDFVIRCRAMNFSKNTVMQSRMLRSRLAVMKCMQLTEYVTSLGKALGLAIDKGMQTGLVAGIDHGKSERSLADVAAYDPPEDASIADIMSLLRLEGPSAETPEGSRLQPSYEQLFLHIHRKEDDVVFRETSLSDSLDALHALLDAEPQLEASHSPKVLKRKSWTLHEITLRPDFQNSPDDEEDTRSNQEFSSAKATDQTKCHKCGKKGHFTRECWSKTSVLSYQSPLQPKLLHSSEHKPKPRHTKDFEAKYNKIKAKVSLLNSSTLAPISSSGKNKGLIFELYDWDEEEVLSDDNDVTKVKALMDLADEERVSVGKESVRNDEWIKIFMK</sequence>
<accession>A0A699JP12</accession>
<dbReference type="GO" id="GO:0008270">
    <property type="term" value="F:zinc ion binding"/>
    <property type="evidence" value="ECO:0007669"/>
    <property type="project" value="UniProtKB-KW"/>
</dbReference>
<feature type="domain" description="CCHC-type" evidence="3">
    <location>
        <begin position="214"/>
        <end position="228"/>
    </location>
</feature>
<dbReference type="InterPro" id="IPR001878">
    <property type="entry name" value="Znf_CCHC"/>
</dbReference>
<evidence type="ECO:0000313" key="4">
    <source>
        <dbReference type="EMBL" id="GFA49063.1"/>
    </source>
</evidence>
<dbReference type="AlphaFoldDB" id="A0A699JP12"/>
<keyword evidence="1" id="KW-0479">Metal-binding</keyword>
<dbReference type="SUPFAM" id="SSF57756">
    <property type="entry name" value="Retrovirus zinc finger-like domains"/>
    <property type="match status" value="1"/>
</dbReference>
<dbReference type="EMBL" id="BKCJ010433238">
    <property type="protein sequence ID" value="GFA49063.1"/>
    <property type="molecule type" value="Genomic_DNA"/>
</dbReference>
<evidence type="ECO:0000259" key="3">
    <source>
        <dbReference type="PROSITE" id="PS50158"/>
    </source>
</evidence>
<keyword evidence="1" id="KW-0863">Zinc-finger</keyword>
<reference evidence="4" key="1">
    <citation type="journal article" date="2019" name="Sci. Rep.">
        <title>Draft genome of Tanacetum cinerariifolium, the natural source of mosquito coil.</title>
        <authorList>
            <person name="Yamashiro T."/>
            <person name="Shiraishi A."/>
            <person name="Satake H."/>
            <person name="Nakayama K."/>
        </authorList>
    </citation>
    <scope>NUCLEOTIDE SEQUENCE</scope>
</reference>
<gene>
    <name evidence="4" type="ORF">Tci_621035</name>
</gene>
<keyword evidence="1" id="KW-0862">Zinc</keyword>
<dbReference type="PROSITE" id="PS50158">
    <property type="entry name" value="ZF_CCHC"/>
    <property type="match status" value="1"/>
</dbReference>
<evidence type="ECO:0000256" key="1">
    <source>
        <dbReference type="PROSITE-ProRule" id="PRU00047"/>
    </source>
</evidence>
<feature type="region of interest" description="Disordered" evidence="2">
    <location>
        <begin position="185"/>
        <end position="219"/>
    </location>
</feature>
<organism evidence="4">
    <name type="scientific">Tanacetum cinerariifolium</name>
    <name type="common">Dalmatian daisy</name>
    <name type="synonym">Chrysanthemum cinerariifolium</name>
    <dbReference type="NCBI Taxonomy" id="118510"/>
    <lineage>
        <taxon>Eukaryota</taxon>
        <taxon>Viridiplantae</taxon>
        <taxon>Streptophyta</taxon>
        <taxon>Embryophyta</taxon>
        <taxon>Tracheophyta</taxon>
        <taxon>Spermatophyta</taxon>
        <taxon>Magnoliopsida</taxon>
        <taxon>eudicotyledons</taxon>
        <taxon>Gunneridae</taxon>
        <taxon>Pentapetalae</taxon>
        <taxon>asterids</taxon>
        <taxon>campanulids</taxon>
        <taxon>Asterales</taxon>
        <taxon>Asteraceae</taxon>
        <taxon>Asteroideae</taxon>
        <taxon>Anthemideae</taxon>
        <taxon>Anthemidinae</taxon>
        <taxon>Tanacetum</taxon>
    </lineage>
</organism>